<name>A0A1B0AZ34_9MUSC</name>
<dbReference type="VEuPathDB" id="VectorBase:GPPI013516"/>
<organism evidence="1 2">
    <name type="scientific">Glossina palpalis gambiensis</name>
    <dbReference type="NCBI Taxonomy" id="67801"/>
    <lineage>
        <taxon>Eukaryota</taxon>
        <taxon>Metazoa</taxon>
        <taxon>Ecdysozoa</taxon>
        <taxon>Arthropoda</taxon>
        <taxon>Hexapoda</taxon>
        <taxon>Insecta</taxon>
        <taxon>Pterygota</taxon>
        <taxon>Neoptera</taxon>
        <taxon>Endopterygota</taxon>
        <taxon>Diptera</taxon>
        <taxon>Brachycera</taxon>
        <taxon>Muscomorpha</taxon>
        <taxon>Hippoboscoidea</taxon>
        <taxon>Glossinidae</taxon>
        <taxon>Glossina</taxon>
    </lineage>
</organism>
<evidence type="ECO:0000313" key="2">
    <source>
        <dbReference type="Proteomes" id="UP000092460"/>
    </source>
</evidence>
<dbReference type="Proteomes" id="UP000092460">
    <property type="component" value="Unassembled WGS sequence"/>
</dbReference>
<keyword evidence="2" id="KW-1185">Reference proteome</keyword>
<reference evidence="2" key="1">
    <citation type="submission" date="2015-01" db="EMBL/GenBank/DDBJ databases">
        <authorList>
            <person name="Aksoy S."/>
            <person name="Warren W."/>
            <person name="Wilson R.K."/>
        </authorList>
    </citation>
    <scope>NUCLEOTIDE SEQUENCE [LARGE SCALE GENOMIC DNA]</scope>
    <source>
        <strain evidence="2">IAEA</strain>
    </source>
</reference>
<dbReference type="EnsemblMetazoa" id="GPPI013516-RA">
    <property type="protein sequence ID" value="GPPI013516-PA"/>
    <property type="gene ID" value="GPPI013516"/>
</dbReference>
<dbReference type="EMBL" id="JXJN01006143">
    <property type="status" value="NOT_ANNOTATED_CDS"/>
    <property type="molecule type" value="Genomic_DNA"/>
</dbReference>
<dbReference type="AlphaFoldDB" id="A0A1B0AZ34"/>
<accession>A0A1B0AZ34</accession>
<evidence type="ECO:0000313" key="1">
    <source>
        <dbReference type="EnsemblMetazoa" id="GPPI013516-PA"/>
    </source>
</evidence>
<protein>
    <submittedName>
        <fullName evidence="1">Uncharacterized protein</fullName>
    </submittedName>
</protein>
<reference evidence="1" key="2">
    <citation type="submission" date="2020-05" db="UniProtKB">
        <authorList>
            <consortium name="EnsemblMetazoa"/>
        </authorList>
    </citation>
    <scope>IDENTIFICATION</scope>
    <source>
        <strain evidence="1">IAEA</strain>
    </source>
</reference>
<sequence length="106" mass="11810">MNFTLASVVASGTSNNSLSTNSSSYARNQNINRFATSLNNNITSIFKTPQNLASALRDKRGTYKRYFNGYSNHHRSNAPEIVPDVRNVFIFKSNTSAKNNDALLFN</sequence>
<proteinExistence type="predicted"/>